<protein>
    <recommendedName>
        <fullName evidence="9">EamA domain-containing protein</fullName>
    </recommendedName>
</protein>
<dbReference type="EMBL" id="CACRZD030000009">
    <property type="protein sequence ID" value="CAA6664850.1"/>
    <property type="molecule type" value="Genomic_DNA"/>
</dbReference>
<dbReference type="EMBL" id="LR743596">
    <property type="protein sequence ID" value="CAA2625478.1"/>
    <property type="molecule type" value="Genomic_DNA"/>
</dbReference>
<evidence type="ECO:0000313" key="11">
    <source>
        <dbReference type="Proteomes" id="UP001189122"/>
    </source>
</evidence>
<organism evidence="10">
    <name type="scientific">Spirodela intermedia</name>
    <name type="common">Intermediate duckweed</name>
    <dbReference type="NCBI Taxonomy" id="51605"/>
    <lineage>
        <taxon>Eukaryota</taxon>
        <taxon>Viridiplantae</taxon>
        <taxon>Streptophyta</taxon>
        <taxon>Embryophyta</taxon>
        <taxon>Tracheophyta</taxon>
        <taxon>Spermatophyta</taxon>
        <taxon>Magnoliopsida</taxon>
        <taxon>Liliopsida</taxon>
        <taxon>Araceae</taxon>
        <taxon>Lemnoideae</taxon>
        <taxon>Spirodela</taxon>
    </lineage>
</organism>
<feature type="domain" description="EamA" evidence="9">
    <location>
        <begin position="286"/>
        <end position="366"/>
    </location>
</feature>
<evidence type="ECO:0000256" key="5">
    <source>
        <dbReference type="ARBA" id="ARBA00022989"/>
    </source>
</evidence>
<evidence type="ECO:0000256" key="6">
    <source>
        <dbReference type="ARBA" id="ARBA00023136"/>
    </source>
</evidence>
<keyword evidence="3" id="KW-1003">Cell membrane</keyword>
<sequence length="418" mass="45918">MPPPRRYPSPALLSVLAAARAAGSSCSVPGVRPLPPMRPPPPPLRLPPLQAPGQRGRGPLVNRAPAAVALSSGSADERSDAGFVAQMPGRHGSLKPVQRHPLWRRIFFASKKVRSIILLDVLTIIYASDIPLLKEVEAIVDPALFNMVRFVIAALPFLPFVLWARGDRKTRSSGIELGCWVITVPLIDGLFGSTIPVLTWCGAIISLIGFVCWNAVGDFLNMLSAVFFGIHMLRTEHISESPRKRAIFLFSDTRSEDVSVIALFSVAWYVFREMSYNGQEETLISWPSWDWIISFPWIPALYTGILTTGLCLWAEMSAMRDVTATETAIIYGLEPLWGAAFAWILLGERWDTVGWIGAALILSGSLTVQIFGSSPEKSKTDGGKRMTDKLNLSDGSKDLSLSPVVIDSRKRVRDLPDK</sequence>
<accession>A0A7I8J446</accession>
<evidence type="ECO:0000256" key="2">
    <source>
        <dbReference type="ARBA" id="ARBA00007635"/>
    </source>
</evidence>
<feature type="transmembrane region" description="Helical" evidence="8">
    <location>
        <begin position="328"/>
        <end position="346"/>
    </location>
</feature>
<keyword evidence="6 8" id="KW-0472">Membrane</keyword>
<name>A0A7I8J446_SPIIN</name>
<comment type="subcellular location">
    <subcellularLocation>
        <location evidence="1">Cell membrane</location>
        <topology evidence="1">Multi-pass membrane protein</topology>
    </subcellularLocation>
</comment>
<evidence type="ECO:0000256" key="1">
    <source>
        <dbReference type="ARBA" id="ARBA00004651"/>
    </source>
</evidence>
<feature type="transmembrane region" description="Helical" evidence="8">
    <location>
        <begin position="352"/>
        <end position="371"/>
    </location>
</feature>
<dbReference type="Pfam" id="PF00892">
    <property type="entry name" value="EamA"/>
    <property type="match status" value="1"/>
</dbReference>
<feature type="region of interest" description="Disordered" evidence="7">
    <location>
        <begin position="374"/>
        <end position="399"/>
    </location>
</feature>
<feature type="compositionally biased region" description="Pro residues" evidence="7">
    <location>
        <begin position="32"/>
        <end position="50"/>
    </location>
</feature>
<comment type="similarity">
    <text evidence="2">Belongs to the drug/metabolite transporter (DMT) superfamily. Plant drug/metabolite exporter (P-DME) (TC 2.A.7.4) family.</text>
</comment>
<dbReference type="AlphaFoldDB" id="A0A7I8J446"/>
<feature type="compositionally biased region" description="Basic and acidic residues" evidence="7">
    <location>
        <begin position="376"/>
        <end position="388"/>
    </location>
</feature>
<proteinExistence type="inferred from homology"/>
<dbReference type="SUPFAM" id="SSF103481">
    <property type="entry name" value="Multidrug resistance efflux transporter EmrE"/>
    <property type="match status" value="1"/>
</dbReference>
<keyword evidence="5 8" id="KW-1133">Transmembrane helix</keyword>
<dbReference type="InterPro" id="IPR051258">
    <property type="entry name" value="Diverse_Substrate_Transporter"/>
</dbReference>
<evidence type="ECO:0000256" key="4">
    <source>
        <dbReference type="ARBA" id="ARBA00022692"/>
    </source>
</evidence>
<feature type="region of interest" description="Disordered" evidence="7">
    <location>
        <begin position="25"/>
        <end position="58"/>
    </location>
</feature>
<gene>
    <name evidence="10" type="ORF">SI7747_09011239</name>
</gene>
<reference evidence="10 11" key="1">
    <citation type="submission" date="2019-12" db="EMBL/GenBank/DDBJ databases">
        <authorList>
            <person name="Scholz U."/>
            <person name="Mascher M."/>
            <person name="Fiebig A."/>
        </authorList>
    </citation>
    <scope>NUCLEOTIDE SEQUENCE</scope>
</reference>
<evidence type="ECO:0000313" key="10">
    <source>
        <dbReference type="EMBL" id="CAA2625478.1"/>
    </source>
</evidence>
<evidence type="ECO:0000256" key="7">
    <source>
        <dbReference type="SAM" id="MobiDB-lite"/>
    </source>
</evidence>
<dbReference type="PANTHER" id="PTHR42920:SF26">
    <property type="entry name" value="OS03G0707200 PROTEIN"/>
    <property type="match status" value="1"/>
</dbReference>
<feature type="transmembrane region" description="Helical" evidence="8">
    <location>
        <begin position="291"/>
        <end position="316"/>
    </location>
</feature>
<keyword evidence="11" id="KW-1185">Reference proteome</keyword>
<evidence type="ECO:0000259" key="9">
    <source>
        <dbReference type="Pfam" id="PF00892"/>
    </source>
</evidence>
<feature type="transmembrane region" description="Helical" evidence="8">
    <location>
        <begin position="143"/>
        <end position="165"/>
    </location>
</feature>
<feature type="transmembrane region" description="Helical" evidence="8">
    <location>
        <begin position="204"/>
        <end position="233"/>
    </location>
</feature>
<dbReference type="GO" id="GO:0005886">
    <property type="term" value="C:plasma membrane"/>
    <property type="evidence" value="ECO:0007669"/>
    <property type="project" value="UniProtKB-SubCell"/>
</dbReference>
<evidence type="ECO:0000256" key="8">
    <source>
        <dbReference type="SAM" id="Phobius"/>
    </source>
</evidence>
<dbReference type="InterPro" id="IPR000620">
    <property type="entry name" value="EamA_dom"/>
</dbReference>
<dbReference type="Proteomes" id="UP001189122">
    <property type="component" value="Unassembled WGS sequence"/>
</dbReference>
<dbReference type="PANTHER" id="PTHR42920">
    <property type="entry name" value="OS03G0707200 PROTEIN-RELATED"/>
    <property type="match status" value="1"/>
</dbReference>
<evidence type="ECO:0000256" key="3">
    <source>
        <dbReference type="ARBA" id="ARBA00022475"/>
    </source>
</evidence>
<dbReference type="InterPro" id="IPR037185">
    <property type="entry name" value="EmrE-like"/>
</dbReference>
<keyword evidence="4 8" id="KW-0812">Transmembrane</keyword>